<feature type="region of interest" description="Disordered" evidence="1">
    <location>
        <begin position="171"/>
        <end position="193"/>
    </location>
</feature>
<evidence type="ECO:0000313" key="3">
    <source>
        <dbReference type="Proteomes" id="UP000053477"/>
    </source>
</evidence>
<proteinExistence type="predicted"/>
<dbReference type="InParanoid" id="A0A0H2RT39"/>
<name>A0A0H2RT39_9AGAM</name>
<feature type="region of interest" description="Disordered" evidence="1">
    <location>
        <begin position="238"/>
        <end position="285"/>
    </location>
</feature>
<feature type="region of interest" description="Disordered" evidence="1">
    <location>
        <begin position="53"/>
        <end position="91"/>
    </location>
</feature>
<accession>A0A0H2RT39</accession>
<dbReference type="Proteomes" id="UP000053477">
    <property type="component" value="Unassembled WGS sequence"/>
</dbReference>
<evidence type="ECO:0000313" key="2">
    <source>
        <dbReference type="EMBL" id="KLO07986.1"/>
    </source>
</evidence>
<feature type="region of interest" description="Disordered" evidence="1">
    <location>
        <begin position="1"/>
        <end position="22"/>
    </location>
</feature>
<feature type="compositionally biased region" description="Polar residues" evidence="1">
    <location>
        <begin position="176"/>
        <end position="191"/>
    </location>
</feature>
<sequence length="285" mass="32197">MVNLSLGKQHPSSELAKTVKTKKDVERCRFALTEPRASPSRTNDSFENAKIQFISRYQPKGPPSDLYTVSRNKQPKPPVKSEPERHHRATHRLSQKEAKLFREFQHNAALLSKDSPLSAIACVGSASPTIPEEDVHISSMPPARKPNITHLPSYTIPKPSSAEIVEEEVDSDAASKRQSFQSDTSDSSRCSDVTLVDHSNGEYDILRKYKERKDYADESTWRTASVIMRAYARQHPIPSRNDDWTVVPEARRPKGALRRSSAQRSPRLLRRTSSMKRQTSSHANN</sequence>
<protein>
    <submittedName>
        <fullName evidence="2">Uncharacterized protein</fullName>
    </submittedName>
</protein>
<dbReference type="AlphaFoldDB" id="A0A0H2RT39"/>
<evidence type="ECO:0000256" key="1">
    <source>
        <dbReference type="SAM" id="MobiDB-lite"/>
    </source>
</evidence>
<dbReference type="EMBL" id="KQ086111">
    <property type="protein sequence ID" value="KLO07986.1"/>
    <property type="molecule type" value="Genomic_DNA"/>
</dbReference>
<keyword evidence="3" id="KW-1185">Reference proteome</keyword>
<gene>
    <name evidence="2" type="ORF">SCHPADRAFT_944824</name>
</gene>
<organism evidence="2 3">
    <name type="scientific">Schizopora paradoxa</name>
    <dbReference type="NCBI Taxonomy" id="27342"/>
    <lineage>
        <taxon>Eukaryota</taxon>
        <taxon>Fungi</taxon>
        <taxon>Dikarya</taxon>
        <taxon>Basidiomycota</taxon>
        <taxon>Agaricomycotina</taxon>
        <taxon>Agaricomycetes</taxon>
        <taxon>Hymenochaetales</taxon>
        <taxon>Schizoporaceae</taxon>
        <taxon>Schizopora</taxon>
    </lineage>
</organism>
<reference evidence="2 3" key="1">
    <citation type="submission" date="2015-04" db="EMBL/GenBank/DDBJ databases">
        <title>Complete genome sequence of Schizopora paradoxa KUC8140, a cosmopolitan wood degrader in East Asia.</title>
        <authorList>
            <consortium name="DOE Joint Genome Institute"/>
            <person name="Min B."/>
            <person name="Park H."/>
            <person name="Jang Y."/>
            <person name="Kim J.-J."/>
            <person name="Kim K.H."/>
            <person name="Pangilinan J."/>
            <person name="Lipzen A."/>
            <person name="Riley R."/>
            <person name="Grigoriev I.V."/>
            <person name="Spatafora J.W."/>
            <person name="Choi I.-G."/>
        </authorList>
    </citation>
    <scope>NUCLEOTIDE SEQUENCE [LARGE SCALE GENOMIC DNA]</scope>
    <source>
        <strain evidence="2 3">KUC8140</strain>
    </source>
</reference>
<feature type="compositionally biased region" description="Polar residues" evidence="1">
    <location>
        <begin position="275"/>
        <end position="285"/>
    </location>
</feature>